<comment type="subcellular location">
    <subcellularLocation>
        <location evidence="1">Cell outer membrane</location>
        <topology evidence="1">Multi-pass membrane protein</topology>
    </subcellularLocation>
</comment>
<organism evidence="14 15">
    <name type="scientific">Candidatus Sulfurimonas baltica</name>
    <dbReference type="NCBI Taxonomy" id="2740404"/>
    <lineage>
        <taxon>Bacteria</taxon>
        <taxon>Pseudomonadati</taxon>
        <taxon>Campylobacterota</taxon>
        <taxon>Epsilonproteobacteria</taxon>
        <taxon>Campylobacterales</taxon>
        <taxon>Sulfurimonadaceae</taxon>
        <taxon>Sulfurimonas</taxon>
    </lineage>
</organism>
<gene>
    <name evidence="14" type="ORF">HUE88_13285</name>
</gene>
<feature type="compositionally biased region" description="Acidic residues" evidence="11">
    <location>
        <begin position="181"/>
        <end position="195"/>
    </location>
</feature>
<dbReference type="InterPro" id="IPR036737">
    <property type="entry name" value="OmpA-like_sf"/>
</dbReference>
<dbReference type="Gene3D" id="2.40.160.20">
    <property type="match status" value="1"/>
</dbReference>
<accession>A0A7S7LWB4</accession>
<dbReference type="SUPFAM" id="SSF103088">
    <property type="entry name" value="OmpA-like"/>
    <property type="match status" value="1"/>
</dbReference>
<evidence type="ECO:0000256" key="4">
    <source>
        <dbReference type="ARBA" id="ARBA00022692"/>
    </source>
</evidence>
<dbReference type="InterPro" id="IPR050330">
    <property type="entry name" value="Bact_OuterMem_StrucFunc"/>
</dbReference>
<evidence type="ECO:0000256" key="5">
    <source>
        <dbReference type="ARBA" id="ARBA00022729"/>
    </source>
</evidence>
<dbReference type="AlphaFoldDB" id="A0A7S7LWB4"/>
<dbReference type="PRINTS" id="PR01021">
    <property type="entry name" value="OMPADOMAIN"/>
</dbReference>
<feature type="domain" description="OmpA-like" evidence="13">
    <location>
        <begin position="312"/>
        <end position="428"/>
    </location>
</feature>
<dbReference type="SUPFAM" id="SSF56925">
    <property type="entry name" value="OMPA-like"/>
    <property type="match status" value="1"/>
</dbReference>
<sequence>MKKLLLIPALMLASVSIAQDYKYEITPLVGYNIAEGNLDLENQTLVGAEIQYNSDSVLKPELSVLYTDADYESSNISTDIYRIAINGVHKYDSVGFMTPLTKIGVGYETIDTRLSDNRDSIFFDAGVGAKIPFTDSIALKLEAVYMLKNNSNRWDSNLAVLAGINFAFGPKAQETAPEPEPTPEPEPVIDGDDDKDGVLNSVDKCPKTPAGKPVNSDGCFIDGDDDKDGVLNSVDKCPKTPAGKPVNSDGCFIDGDNDKDGVLNSIDECPTTPAGKPVNSDGCFIDGDDDKDGVLNSIDECPTTPAGNIVNDSGCTKEVNLHINFENASYNVDAISKSNIEKFASFLKARPNYSAGIIGYTDSVGRESSNQKLSQKRADAVRGMIIDQGISSDRVTATGMGESNPIATNETAEGRAQNRRIEATLNKK</sequence>
<evidence type="ECO:0000256" key="9">
    <source>
        <dbReference type="ARBA" id="ARBA00023237"/>
    </source>
</evidence>
<evidence type="ECO:0000256" key="6">
    <source>
        <dbReference type="ARBA" id="ARBA00023065"/>
    </source>
</evidence>
<dbReference type="KEGG" id="sbal:HUE88_13285"/>
<evidence type="ECO:0000313" key="15">
    <source>
        <dbReference type="Proteomes" id="UP000593994"/>
    </source>
</evidence>
<keyword evidence="5 12" id="KW-0732">Signal</keyword>
<dbReference type="GO" id="GO:0005509">
    <property type="term" value="F:calcium ion binding"/>
    <property type="evidence" value="ECO:0007669"/>
    <property type="project" value="InterPro"/>
</dbReference>
<dbReference type="PANTHER" id="PTHR30329:SF21">
    <property type="entry name" value="LIPOPROTEIN YIAD-RELATED"/>
    <property type="match status" value="1"/>
</dbReference>
<dbReference type="SUPFAM" id="SSF103647">
    <property type="entry name" value="TSP type-3 repeat"/>
    <property type="match status" value="1"/>
</dbReference>
<dbReference type="Gene3D" id="4.10.1080.10">
    <property type="entry name" value="TSP type-3 repeat"/>
    <property type="match status" value="1"/>
</dbReference>
<evidence type="ECO:0000256" key="10">
    <source>
        <dbReference type="PROSITE-ProRule" id="PRU00473"/>
    </source>
</evidence>
<dbReference type="Proteomes" id="UP000593994">
    <property type="component" value="Chromosome"/>
</dbReference>
<keyword evidence="7" id="KW-0626">Porin</keyword>
<dbReference type="PRINTS" id="PR01023">
    <property type="entry name" value="NAFLGMOTY"/>
</dbReference>
<keyword evidence="6" id="KW-0406">Ion transport</keyword>
<reference evidence="14 15" key="1">
    <citation type="submission" date="2020-05" db="EMBL/GenBank/DDBJ databases">
        <title>Sulfurimonas marisnigri, sp. nov., and Sulfurimonas baltica, sp. nov., manganese oxide reducing chemolithoautotrophs of the class Epsilonproteobacteria isolated from the pelagic redoxclines of the Black and Baltic Seas and emended description of the genus Sulfurimonas.</title>
        <authorList>
            <person name="Henkel J.V."/>
            <person name="Laudan C."/>
            <person name="Werner J."/>
            <person name="Neu T."/>
            <person name="Plewe S."/>
            <person name="Sproer C."/>
            <person name="Bunk B."/>
            <person name="Schulz-Vogt H.N."/>
        </authorList>
    </citation>
    <scope>NUCLEOTIDE SEQUENCE [LARGE SCALE GENOMIC DNA]</scope>
    <source>
        <strain evidence="14 15">GD2</strain>
    </source>
</reference>
<evidence type="ECO:0000256" key="1">
    <source>
        <dbReference type="ARBA" id="ARBA00004571"/>
    </source>
</evidence>
<dbReference type="EMBL" id="CP054492">
    <property type="protein sequence ID" value="QOY52038.1"/>
    <property type="molecule type" value="Genomic_DNA"/>
</dbReference>
<dbReference type="Pfam" id="PF13505">
    <property type="entry name" value="OMP_b-brl"/>
    <property type="match status" value="1"/>
</dbReference>
<dbReference type="GO" id="GO:0046930">
    <property type="term" value="C:pore complex"/>
    <property type="evidence" value="ECO:0007669"/>
    <property type="project" value="UniProtKB-KW"/>
</dbReference>
<dbReference type="InterPro" id="IPR028974">
    <property type="entry name" value="TSP_type-3_rpt"/>
</dbReference>
<dbReference type="GO" id="GO:0006811">
    <property type="term" value="P:monoatomic ion transport"/>
    <property type="evidence" value="ECO:0007669"/>
    <property type="project" value="UniProtKB-KW"/>
</dbReference>
<evidence type="ECO:0000256" key="12">
    <source>
        <dbReference type="SAM" id="SignalP"/>
    </source>
</evidence>
<dbReference type="Pfam" id="PF02412">
    <property type="entry name" value="TSP_3"/>
    <property type="match status" value="4"/>
</dbReference>
<evidence type="ECO:0000256" key="11">
    <source>
        <dbReference type="SAM" id="MobiDB-lite"/>
    </source>
</evidence>
<feature type="region of interest" description="Disordered" evidence="11">
    <location>
        <begin position="171"/>
        <end position="210"/>
    </location>
</feature>
<keyword evidence="4" id="KW-0812">Transmembrane</keyword>
<dbReference type="InterPro" id="IPR003367">
    <property type="entry name" value="Thrombospondin_3-like_rpt"/>
</dbReference>
<feature type="chain" id="PRO_5032982658" evidence="12">
    <location>
        <begin position="19"/>
        <end position="428"/>
    </location>
</feature>
<dbReference type="PANTHER" id="PTHR30329">
    <property type="entry name" value="STATOR ELEMENT OF FLAGELLAR MOTOR COMPLEX"/>
    <property type="match status" value="1"/>
</dbReference>
<keyword evidence="2" id="KW-0813">Transport</keyword>
<dbReference type="InterPro" id="IPR006664">
    <property type="entry name" value="OMP_bac"/>
</dbReference>
<evidence type="ECO:0000256" key="2">
    <source>
        <dbReference type="ARBA" id="ARBA00022448"/>
    </source>
</evidence>
<feature type="signal peptide" evidence="12">
    <location>
        <begin position="1"/>
        <end position="18"/>
    </location>
</feature>
<dbReference type="CDD" id="cd07185">
    <property type="entry name" value="OmpA_C-like"/>
    <property type="match status" value="1"/>
</dbReference>
<dbReference type="PROSITE" id="PS51123">
    <property type="entry name" value="OMPA_2"/>
    <property type="match status" value="1"/>
</dbReference>
<evidence type="ECO:0000259" key="13">
    <source>
        <dbReference type="PROSITE" id="PS51123"/>
    </source>
</evidence>
<dbReference type="GO" id="GO:0009279">
    <property type="term" value="C:cell outer membrane"/>
    <property type="evidence" value="ECO:0007669"/>
    <property type="project" value="UniProtKB-SubCell"/>
</dbReference>
<keyword evidence="15" id="KW-1185">Reference proteome</keyword>
<dbReference type="RefSeq" id="WP_194369715.1">
    <property type="nucleotide sequence ID" value="NZ_CP054492.1"/>
</dbReference>
<dbReference type="Pfam" id="PF00691">
    <property type="entry name" value="OmpA"/>
    <property type="match status" value="1"/>
</dbReference>
<protein>
    <submittedName>
        <fullName evidence="14">OmpA family protein</fullName>
    </submittedName>
</protein>
<dbReference type="GO" id="GO:0007155">
    <property type="term" value="P:cell adhesion"/>
    <property type="evidence" value="ECO:0007669"/>
    <property type="project" value="InterPro"/>
</dbReference>
<evidence type="ECO:0000256" key="3">
    <source>
        <dbReference type="ARBA" id="ARBA00022452"/>
    </source>
</evidence>
<keyword evidence="8 10" id="KW-0472">Membrane</keyword>
<feature type="region of interest" description="Disordered" evidence="11">
    <location>
        <begin position="396"/>
        <end position="418"/>
    </location>
</feature>
<dbReference type="InterPro" id="IPR027385">
    <property type="entry name" value="Beta-barrel_OMP"/>
</dbReference>
<dbReference type="GO" id="GO:0015288">
    <property type="term" value="F:porin activity"/>
    <property type="evidence" value="ECO:0007669"/>
    <property type="project" value="UniProtKB-KW"/>
</dbReference>
<evidence type="ECO:0000256" key="7">
    <source>
        <dbReference type="ARBA" id="ARBA00023114"/>
    </source>
</evidence>
<name>A0A7S7LWB4_9BACT</name>
<keyword evidence="9" id="KW-0998">Cell outer membrane</keyword>
<proteinExistence type="predicted"/>
<evidence type="ECO:0000256" key="8">
    <source>
        <dbReference type="ARBA" id="ARBA00023136"/>
    </source>
</evidence>
<dbReference type="Gene3D" id="3.30.1330.60">
    <property type="entry name" value="OmpA-like domain"/>
    <property type="match status" value="1"/>
</dbReference>
<keyword evidence="3" id="KW-1134">Transmembrane beta strand</keyword>
<evidence type="ECO:0000313" key="14">
    <source>
        <dbReference type="EMBL" id="QOY52038.1"/>
    </source>
</evidence>
<dbReference type="InterPro" id="IPR006665">
    <property type="entry name" value="OmpA-like"/>
</dbReference>
<dbReference type="InterPro" id="IPR011250">
    <property type="entry name" value="OMP/PagP_B-barrel"/>
</dbReference>